<keyword evidence="2" id="KW-0119">Carbohydrate metabolism</keyword>
<evidence type="ECO:0000313" key="4">
    <source>
        <dbReference type="EMBL" id="MWV26657.1"/>
    </source>
</evidence>
<dbReference type="EMBL" id="WUBR01000001">
    <property type="protein sequence ID" value="MWV26657.1"/>
    <property type="molecule type" value="Genomic_DNA"/>
</dbReference>
<dbReference type="SMART" id="SM00656">
    <property type="entry name" value="Amb_all"/>
    <property type="match status" value="1"/>
</dbReference>
<name>A0A844X8J5_9SPHN</name>
<dbReference type="Pfam" id="PF00544">
    <property type="entry name" value="Pectate_lyase_4"/>
    <property type="match status" value="1"/>
</dbReference>
<comment type="subcellular location">
    <subcellularLocation>
        <location evidence="2">Secreted</location>
    </subcellularLocation>
</comment>
<evidence type="ECO:0000256" key="2">
    <source>
        <dbReference type="RuleBase" id="RU361173"/>
    </source>
</evidence>
<dbReference type="PANTHER" id="PTHR31683:SF18">
    <property type="entry name" value="PECTATE LYASE 21-RELATED"/>
    <property type="match status" value="1"/>
</dbReference>
<gene>
    <name evidence="4" type="ORF">GRF63_01950</name>
</gene>
<reference evidence="4 5" key="1">
    <citation type="submission" date="2019-12" db="EMBL/GenBank/DDBJ databases">
        <authorList>
            <person name="Lee S.D."/>
        </authorList>
    </citation>
    <scope>NUCLEOTIDE SEQUENCE [LARGE SCALE GENOMIC DNA]</scope>
    <source>
        <strain evidence="4 5">GH3-10</strain>
    </source>
</reference>
<reference evidence="4 5" key="2">
    <citation type="submission" date="2020-02" db="EMBL/GenBank/DDBJ databases">
        <title>Erythrobacter dongmakensis sp. nov., isolated from a tidal mudflat.</title>
        <authorList>
            <person name="Kim I.S."/>
        </authorList>
    </citation>
    <scope>NUCLEOTIDE SEQUENCE [LARGE SCALE GENOMIC DNA]</scope>
    <source>
        <strain evidence="4 5">GH3-10</strain>
    </source>
</reference>
<keyword evidence="2" id="KW-0624">Polysaccharide degradation</keyword>
<protein>
    <recommendedName>
        <fullName evidence="3">Pectate lyase domain-containing protein</fullName>
    </recommendedName>
</protein>
<dbReference type="GO" id="GO:0030570">
    <property type="term" value="F:pectate lyase activity"/>
    <property type="evidence" value="ECO:0007669"/>
    <property type="project" value="InterPro"/>
</dbReference>
<dbReference type="AlphaFoldDB" id="A0A844X8J5"/>
<dbReference type="Gene3D" id="2.160.20.10">
    <property type="entry name" value="Single-stranded right-handed beta-helix, Pectin lyase-like"/>
    <property type="match status" value="1"/>
</dbReference>
<keyword evidence="5" id="KW-1185">Reference proteome</keyword>
<dbReference type="GO" id="GO:0005576">
    <property type="term" value="C:extracellular region"/>
    <property type="evidence" value="ECO:0007669"/>
    <property type="project" value="UniProtKB-SubCell"/>
</dbReference>
<dbReference type="PANTHER" id="PTHR31683">
    <property type="entry name" value="PECTATE LYASE 18-RELATED"/>
    <property type="match status" value="1"/>
</dbReference>
<dbReference type="InterPro" id="IPR002022">
    <property type="entry name" value="Pec_lyase"/>
</dbReference>
<evidence type="ECO:0000256" key="1">
    <source>
        <dbReference type="ARBA" id="ARBA00023239"/>
    </source>
</evidence>
<dbReference type="SUPFAM" id="SSF51126">
    <property type="entry name" value="Pectin lyase-like"/>
    <property type="match status" value="1"/>
</dbReference>
<keyword evidence="2" id="KW-0964">Secreted</keyword>
<evidence type="ECO:0000259" key="3">
    <source>
        <dbReference type="SMART" id="SM00656"/>
    </source>
</evidence>
<organism evidence="4 5">
    <name type="scientific">Aurantiacibacter rhizosphaerae</name>
    <dbReference type="NCBI Taxonomy" id="2691582"/>
    <lineage>
        <taxon>Bacteria</taxon>
        <taxon>Pseudomonadati</taxon>
        <taxon>Pseudomonadota</taxon>
        <taxon>Alphaproteobacteria</taxon>
        <taxon>Sphingomonadales</taxon>
        <taxon>Erythrobacteraceae</taxon>
        <taxon>Aurantiacibacter</taxon>
    </lineage>
</organism>
<dbReference type="InterPro" id="IPR011050">
    <property type="entry name" value="Pectin_lyase_fold/virulence"/>
</dbReference>
<sequence>MTRAFSFRLLGVALLTLAALAITFPLLSTARNAPPPQAGQGWCSEGLTVRDGRVVGANYLGRQDGFADAAGTTGGLGQRLLLVTSTADDARSAHAGTLRHAVETARAAGGGYILFDLPRDAQPITLRTPLRLGSNVTFDGGCSTPRIIDRSAGSAIYLDGVRNVVIVGITLTQTGFADQDEGGDCITVRDGADRVWVAYSAFSACRDGMIDVTAKHGDRRGRVTISDNLFTDHDKVMLVTAAAPDGASCFANGVGNAQLQVSLLRNRFVRVAQRIPRVAGNSFVHSYGNDIAFAPRRRNSGEMSGSYGGLARDGGRLLSQANRYRSMTNDKVLRGLVADGPSQKGRGICAGQGAALSVDDKFGPRLERREGNRNRVSAQSYNLSNRATAWQADRPVGPALR</sequence>
<evidence type="ECO:0000313" key="5">
    <source>
        <dbReference type="Proteomes" id="UP000461409"/>
    </source>
</evidence>
<feature type="domain" description="Pectate lyase" evidence="3">
    <location>
        <begin position="121"/>
        <end position="330"/>
    </location>
</feature>
<proteinExistence type="inferred from homology"/>
<dbReference type="Proteomes" id="UP000461409">
    <property type="component" value="Unassembled WGS sequence"/>
</dbReference>
<comment type="similarity">
    <text evidence="2">Belongs to the polysaccharide lyase 1 family.</text>
</comment>
<keyword evidence="1 2" id="KW-0456">Lyase</keyword>
<comment type="caution">
    <text evidence="4">The sequence shown here is derived from an EMBL/GenBank/DDBJ whole genome shotgun (WGS) entry which is preliminary data.</text>
</comment>
<dbReference type="InterPro" id="IPR012334">
    <property type="entry name" value="Pectin_lyas_fold"/>
</dbReference>
<dbReference type="GO" id="GO:0000272">
    <property type="term" value="P:polysaccharide catabolic process"/>
    <property type="evidence" value="ECO:0007669"/>
    <property type="project" value="UniProtKB-KW"/>
</dbReference>
<accession>A0A844X8J5</accession>
<dbReference type="InterPro" id="IPR045032">
    <property type="entry name" value="PEL"/>
</dbReference>